<reference evidence="2" key="1">
    <citation type="submission" date="2021-06" db="EMBL/GenBank/DDBJ databases">
        <authorList>
            <person name="Hodson N. C."/>
            <person name="Mongue J. A."/>
            <person name="Jaron S. K."/>
        </authorList>
    </citation>
    <scope>NUCLEOTIDE SEQUENCE</scope>
</reference>
<dbReference type="PROSITE" id="PS51257">
    <property type="entry name" value="PROKAR_LIPOPROTEIN"/>
    <property type="match status" value="1"/>
</dbReference>
<gene>
    <name evidence="2" type="ORF">AFUS01_LOCUS31809</name>
</gene>
<sequence>MDVLLRLKSTWPASPVTLLGCLTCQVPVQGDSQFTRGCCSPFRQQSTISSETWTQTLNYKIWTIQVFYLGVEPLSPQNHNWFRRRERRKRKTLNRLSLPRIFLPIRKTIPRFPKRMMKMSGANNLDSIPTAGIINFFCAVFLTKLNRSSLHIPRPVGGGAKSHGEGPTTSKGPNVGQKSKSGNSNQLILPSALYARRIFKIDQYGLPVLNDKDCSRRLEFASKILRKLDQDKKLLQSVIFSDEGNFRVFKLPGSQAQKQQGRRNESSSLPVIVWCGMTSKDIIGPYFFNSFVNENSYLRMLKSFMLPRIEELGYSRESTWFQQDGAPPHRSKNVLKYLRRKFGDRLISYGCATFWPARSQDLTPLDYFLWDHLKGKITTNYRPTNAEDLKECITLELENLHPDLLETVVYDFRDRIKKCIEAKGKRFDARKDFS</sequence>
<dbReference type="PANTHER" id="PTHR47326:SF1">
    <property type="entry name" value="HTH PSQ-TYPE DOMAIN-CONTAINING PROTEIN"/>
    <property type="match status" value="1"/>
</dbReference>
<evidence type="ECO:0000256" key="1">
    <source>
        <dbReference type="SAM" id="MobiDB-lite"/>
    </source>
</evidence>
<feature type="compositionally biased region" description="Polar residues" evidence="1">
    <location>
        <begin position="167"/>
        <end position="183"/>
    </location>
</feature>
<dbReference type="EMBL" id="CAJVCH010512291">
    <property type="protein sequence ID" value="CAG7821474.1"/>
    <property type="molecule type" value="Genomic_DNA"/>
</dbReference>
<dbReference type="PANTHER" id="PTHR47326">
    <property type="entry name" value="TRANSPOSABLE ELEMENT TC3 TRANSPOSASE-LIKE PROTEIN"/>
    <property type="match status" value="1"/>
</dbReference>
<dbReference type="OrthoDB" id="9971063at2759"/>
<dbReference type="Proteomes" id="UP000708208">
    <property type="component" value="Unassembled WGS sequence"/>
</dbReference>
<name>A0A8J2PSH7_9HEXA</name>
<keyword evidence="3" id="KW-1185">Reference proteome</keyword>
<organism evidence="2 3">
    <name type="scientific">Allacma fusca</name>
    <dbReference type="NCBI Taxonomy" id="39272"/>
    <lineage>
        <taxon>Eukaryota</taxon>
        <taxon>Metazoa</taxon>
        <taxon>Ecdysozoa</taxon>
        <taxon>Arthropoda</taxon>
        <taxon>Hexapoda</taxon>
        <taxon>Collembola</taxon>
        <taxon>Symphypleona</taxon>
        <taxon>Sminthuridae</taxon>
        <taxon>Allacma</taxon>
    </lineage>
</organism>
<evidence type="ECO:0000313" key="2">
    <source>
        <dbReference type="EMBL" id="CAG7821474.1"/>
    </source>
</evidence>
<proteinExistence type="predicted"/>
<protein>
    <recommendedName>
        <fullName evidence="4">Transposase</fullName>
    </recommendedName>
</protein>
<accession>A0A8J2PSH7</accession>
<dbReference type="AlphaFoldDB" id="A0A8J2PSH7"/>
<evidence type="ECO:0008006" key="4">
    <source>
        <dbReference type="Google" id="ProtNLM"/>
    </source>
</evidence>
<comment type="caution">
    <text evidence="2">The sequence shown here is derived from an EMBL/GenBank/DDBJ whole genome shotgun (WGS) entry which is preliminary data.</text>
</comment>
<evidence type="ECO:0000313" key="3">
    <source>
        <dbReference type="Proteomes" id="UP000708208"/>
    </source>
</evidence>
<feature type="region of interest" description="Disordered" evidence="1">
    <location>
        <begin position="153"/>
        <end position="183"/>
    </location>
</feature>